<dbReference type="Proteomes" id="UP000634136">
    <property type="component" value="Unassembled WGS sequence"/>
</dbReference>
<sequence length="61" mass="6707">MGENLNQRKNSTKSYTPNSQALMTSGAGGTPLCHPKSRLRECSPLTNFTLLDNLWPASKNK</sequence>
<protein>
    <submittedName>
        <fullName evidence="2">Uncharacterized protein</fullName>
    </submittedName>
</protein>
<feature type="region of interest" description="Disordered" evidence="1">
    <location>
        <begin position="1"/>
        <end position="32"/>
    </location>
</feature>
<accession>A0A834T6B0</accession>
<feature type="compositionally biased region" description="Polar residues" evidence="1">
    <location>
        <begin position="1"/>
        <end position="23"/>
    </location>
</feature>
<evidence type="ECO:0000256" key="1">
    <source>
        <dbReference type="SAM" id="MobiDB-lite"/>
    </source>
</evidence>
<gene>
    <name evidence="2" type="ORF">G2W53_028636</name>
</gene>
<name>A0A834T6B0_9FABA</name>
<comment type="caution">
    <text evidence="2">The sequence shown here is derived from an EMBL/GenBank/DDBJ whole genome shotgun (WGS) entry which is preliminary data.</text>
</comment>
<evidence type="ECO:0000313" key="2">
    <source>
        <dbReference type="EMBL" id="KAF7814667.1"/>
    </source>
</evidence>
<organism evidence="2 3">
    <name type="scientific">Senna tora</name>
    <dbReference type="NCBI Taxonomy" id="362788"/>
    <lineage>
        <taxon>Eukaryota</taxon>
        <taxon>Viridiplantae</taxon>
        <taxon>Streptophyta</taxon>
        <taxon>Embryophyta</taxon>
        <taxon>Tracheophyta</taxon>
        <taxon>Spermatophyta</taxon>
        <taxon>Magnoliopsida</taxon>
        <taxon>eudicotyledons</taxon>
        <taxon>Gunneridae</taxon>
        <taxon>Pentapetalae</taxon>
        <taxon>rosids</taxon>
        <taxon>fabids</taxon>
        <taxon>Fabales</taxon>
        <taxon>Fabaceae</taxon>
        <taxon>Caesalpinioideae</taxon>
        <taxon>Cassia clade</taxon>
        <taxon>Senna</taxon>
    </lineage>
</organism>
<keyword evidence="3" id="KW-1185">Reference proteome</keyword>
<dbReference type="AlphaFoldDB" id="A0A834T6B0"/>
<reference evidence="2" key="1">
    <citation type="submission" date="2020-09" db="EMBL/GenBank/DDBJ databases">
        <title>Genome-Enabled Discovery of Anthraquinone Biosynthesis in Senna tora.</title>
        <authorList>
            <person name="Kang S.-H."/>
            <person name="Pandey R.P."/>
            <person name="Lee C.-M."/>
            <person name="Sim J.-S."/>
            <person name="Jeong J.-T."/>
            <person name="Choi B.-S."/>
            <person name="Jung M."/>
            <person name="Ginzburg D."/>
            <person name="Zhao K."/>
            <person name="Won S.Y."/>
            <person name="Oh T.-J."/>
            <person name="Yu Y."/>
            <person name="Kim N.-H."/>
            <person name="Lee O.R."/>
            <person name="Lee T.-H."/>
            <person name="Bashyal P."/>
            <person name="Kim T.-S."/>
            <person name="Lee W.-H."/>
            <person name="Kawkins C."/>
            <person name="Kim C.-K."/>
            <person name="Kim J.S."/>
            <person name="Ahn B.O."/>
            <person name="Rhee S.Y."/>
            <person name="Sohng J.K."/>
        </authorList>
    </citation>
    <scope>NUCLEOTIDE SEQUENCE</scope>
    <source>
        <tissue evidence="2">Leaf</tissue>
    </source>
</reference>
<dbReference type="EMBL" id="JAAIUW010000009">
    <property type="protein sequence ID" value="KAF7814667.1"/>
    <property type="molecule type" value="Genomic_DNA"/>
</dbReference>
<proteinExistence type="predicted"/>
<evidence type="ECO:0000313" key="3">
    <source>
        <dbReference type="Proteomes" id="UP000634136"/>
    </source>
</evidence>